<gene>
    <name evidence="1" type="ORF">CA983_02815</name>
</gene>
<organism evidence="1 2">
    <name type="scientific">Streptomyces swartbergensis</name>
    <dbReference type="NCBI Taxonomy" id="487165"/>
    <lineage>
        <taxon>Bacteria</taxon>
        <taxon>Bacillati</taxon>
        <taxon>Actinomycetota</taxon>
        <taxon>Actinomycetes</taxon>
        <taxon>Kitasatosporales</taxon>
        <taxon>Streptomycetaceae</taxon>
        <taxon>Streptomyces</taxon>
    </lineage>
</organism>
<comment type="caution">
    <text evidence="1">The sequence shown here is derived from an EMBL/GenBank/DDBJ whole genome shotgun (WGS) entry which is preliminary data.</text>
</comment>
<dbReference type="RefSeq" id="WP_086599270.1">
    <property type="nucleotide sequence ID" value="NZ_NGFN01000008.1"/>
</dbReference>
<protein>
    <submittedName>
        <fullName evidence="1">Uncharacterized protein</fullName>
    </submittedName>
</protein>
<dbReference type="AlphaFoldDB" id="A0A243SAL3"/>
<reference evidence="1 2" key="1">
    <citation type="submission" date="2017-05" db="EMBL/GenBank/DDBJ databases">
        <title>Biotechnological potential of actinobacteria isolated from South African environments.</title>
        <authorList>
            <person name="Le Roes-Hill M."/>
            <person name="Prins A."/>
            <person name="Durrell K.A."/>
        </authorList>
    </citation>
    <scope>NUCLEOTIDE SEQUENCE [LARGE SCALE GENOMIC DNA]</scope>
    <source>
        <strain evidence="1 2">HMC13</strain>
    </source>
</reference>
<name>A0A243SAL3_9ACTN</name>
<dbReference type="EMBL" id="NGFN01000008">
    <property type="protein sequence ID" value="OUD04702.1"/>
    <property type="molecule type" value="Genomic_DNA"/>
</dbReference>
<sequence>MTALVDIEGELIPRAQARWPDAVARDELDNNLANELPTIQINQIPAGDDDGVKLARMLVDIDTYHRTRAEAFTLAREVHRWVTGELRGSSTTSLVIGRTGALTLPAVRPYENTALRRVGATYEIFCHPVS</sequence>
<evidence type="ECO:0000313" key="1">
    <source>
        <dbReference type="EMBL" id="OUD04702.1"/>
    </source>
</evidence>
<dbReference type="Proteomes" id="UP000195105">
    <property type="component" value="Unassembled WGS sequence"/>
</dbReference>
<evidence type="ECO:0000313" key="2">
    <source>
        <dbReference type="Proteomes" id="UP000195105"/>
    </source>
</evidence>
<proteinExistence type="predicted"/>
<keyword evidence="2" id="KW-1185">Reference proteome</keyword>
<accession>A0A243SAL3</accession>